<reference evidence="2 3" key="1">
    <citation type="submission" date="2013-06" db="EMBL/GenBank/DDBJ databases">
        <authorList>
            <person name="Weinstock G."/>
            <person name="Sodergren E."/>
            <person name="Lobos E.A."/>
            <person name="Fulton L."/>
            <person name="Fulton R."/>
            <person name="Courtney L."/>
            <person name="Fronick C."/>
            <person name="O'Laughlin M."/>
            <person name="Godfrey J."/>
            <person name="Wilson R.M."/>
            <person name="Miner T."/>
            <person name="Farmer C."/>
            <person name="Delehaunty K."/>
            <person name="Cordes M."/>
            <person name="Minx P."/>
            <person name="Tomlinson C."/>
            <person name="Chen J."/>
            <person name="Wollam A."/>
            <person name="Pepin K.H."/>
            <person name="Bhonagiri V."/>
            <person name="Zhang X."/>
            <person name="Warren W."/>
            <person name="Mitreva M."/>
            <person name="Mardis E.R."/>
            <person name="Wilson R.K."/>
        </authorList>
    </citation>
    <scope>NUCLEOTIDE SEQUENCE [LARGE SCALE GENOMIC DNA]</scope>
    <source>
        <strain evidence="2 3">F0570</strain>
    </source>
</reference>
<evidence type="ECO:0000313" key="2">
    <source>
        <dbReference type="EMBL" id="ERJ63728.1"/>
    </source>
</evidence>
<organism evidence="2 3">
    <name type="scientific">Porphyromonas gingivalis F0570</name>
    <dbReference type="NCBI Taxonomy" id="1227271"/>
    <lineage>
        <taxon>Bacteria</taxon>
        <taxon>Pseudomonadati</taxon>
        <taxon>Bacteroidota</taxon>
        <taxon>Bacteroidia</taxon>
        <taxon>Bacteroidales</taxon>
        <taxon>Porphyromonadaceae</taxon>
        <taxon>Porphyromonas</taxon>
    </lineage>
</organism>
<evidence type="ECO:0000256" key="1">
    <source>
        <dbReference type="SAM" id="MobiDB-lite"/>
    </source>
</evidence>
<comment type="caution">
    <text evidence="2">The sequence shown here is derived from an EMBL/GenBank/DDBJ whole genome shotgun (WGS) entry which is preliminary data.</text>
</comment>
<gene>
    <name evidence="2" type="ORF">HMPREF1555_02273</name>
</gene>
<feature type="region of interest" description="Disordered" evidence="1">
    <location>
        <begin position="25"/>
        <end position="50"/>
    </location>
</feature>
<dbReference type="EMBL" id="AWUW01000155">
    <property type="protein sequence ID" value="ERJ63728.1"/>
    <property type="molecule type" value="Genomic_DNA"/>
</dbReference>
<accession>A0A0E2LN11</accession>
<protein>
    <submittedName>
        <fullName evidence="2">Uncharacterized protein</fullName>
    </submittedName>
</protein>
<evidence type="ECO:0000313" key="3">
    <source>
        <dbReference type="Proteomes" id="UP000016630"/>
    </source>
</evidence>
<name>A0A0E2LN11_PORGN</name>
<proteinExistence type="predicted"/>
<dbReference type="HOGENOM" id="CLU_2480719_0_0_10"/>
<dbReference type="Proteomes" id="UP000016630">
    <property type="component" value="Unassembled WGS sequence"/>
</dbReference>
<dbReference type="AlphaFoldDB" id="A0A0E2LN11"/>
<sequence>MRNPHFDRNIHPANMPKSILCADKNTTSEGKKNTPMTGFPPIRTQNQTKKRTAIRYSGSPYVEVYLIRSKRLSEANRSFSAKKPERY</sequence>